<name>A0A5C6MC90_9PLAN</name>
<reference evidence="2 3" key="1">
    <citation type="submission" date="2019-08" db="EMBL/GenBank/DDBJ databases">
        <title>100 year-old enigma solved: identification of Planctomyces bekefii, the type genus and species of the phylum Planctomycetes.</title>
        <authorList>
            <person name="Svetlana D.N."/>
            <person name="Overmann J."/>
        </authorList>
    </citation>
    <scope>NUCLEOTIDE SEQUENCE [LARGE SCALE GENOMIC DNA]</scope>
    <source>
        <strain evidence="2">Phe10_nw2017</strain>
    </source>
</reference>
<gene>
    <name evidence="2" type="primary">fabG</name>
    <name evidence="2" type="ORF">E3A20_01710</name>
</gene>
<accession>A0A5C6MC90</accession>
<dbReference type="SUPFAM" id="SSF51735">
    <property type="entry name" value="NAD(P)-binding Rossmann-fold domains"/>
    <property type="match status" value="1"/>
</dbReference>
<dbReference type="CDD" id="cd05233">
    <property type="entry name" value="SDR_c"/>
    <property type="match status" value="1"/>
</dbReference>
<dbReference type="Pfam" id="PF13561">
    <property type="entry name" value="adh_short_C2"/>
    <property type="match status" value="1"/>
</dbReference>
<keyword evidence="3" id="KW-1185">Reference proteome</keyword>
<dbReference type="GO" id="GO:0016616">
    <property type="term" value="F:oxidoreductase activity, acting on the CH-OH group of donors, NAD or NADP as acceptor"/>
    <property type="evidence" value="ECO:0007669"/>
    <property type="project" value="TreeGrafter"/>
</dbReference>
<reference evidence="2 3" key="2">
    <citation type="submission" date="2019-08" db="EMBL/GenBank/DDBJ databases">
        <authorList>
            <person name="Henke P."/>
        </authorList>
    </citation>
    <scope>NUCLEOTIDE SEQUENCE [LARGE SCALE GENOMIC DNA]</scope>
    <source>
        <strain evidence="2">Phe10_nw2017</strain>
    </source>
</reference>
<organism evidence="2 3">
    <name type="scientific">Planctomyces bekefii</name>
    <dbReference type="NCBI Taxonomy" id="1653850"/>
    <lineage>
        <taxon>Bacteria</taxon>
        <taxon>Pseudomonadati</taxon>
        <taxon>Planctomycetota</taxon>
        <taxon>Planctomycetia</taxon>
        <taxon>Planctomycetales</taxon>
        <taxon>Planctomycetaceae</taxon>
        <taxon>Planctomyces</taxon>
    </lineage>
</organism>
<dbReference type="InterPro" id="IPR002347">
    <property type="entry name" value="SDR_fam"/>
</dbReference>
<dbReference type="Gene3D" id="3.40.50.720">
    <property type="entry name" value="NAD(P)-binding Rossmann-like Domain"/>
    <property type="match status" value="1"/>
</dbReference>
<evidence type="ECO:0000256" key="1">
    <source>
        <dbReference type="ARBA" id="ARBA00006484"/>
    </source>
</evidence>
<dbReference type="EMBL" id="SRHE01000015">
    <property type="protein sequence ID" value="TWW12379.1"/>
    <property type="molecule type" value="Genomic_DNA"/>
</dbReference>
<dbReference type="PRINTS" id="PR00080">
    <property type="entry name" value="SDRFAMILY"/>
</dbReference>
<sequence>MDLGITGQTAVVTGGSSGIGAAVAALLKVEHARPVLWDLRPPDQSSPAAALPFLQVDICDATAVQNSWDHTVQQHGPVSILVHCAAAGSGAYGFPWTNVPIAAWSRVLEVNIMGMTHVAHAAGPAMAAQKFGAMVFLASVAGQMGSPTDPPYSASKAANINFAQVLAKDLAPHNVRVNSVCPGMVKTPLNRSVWAAWNQQQQPHDQLTYEEWADQKIRRVVPLGRWQRPEDVADLIVFLCSRRASEITGQTINVDGGTVMHW</sequence>
<dbReference type="PANTHER" id="PTHR42760">
    <property type="entry name" value="SHORT-CHAIN DEHYDROGENASES/REDUCTASES FAMILY MEMBER"/>
    <property type="match status" value="1"/>
</dbReference>
<dbReference type="InterPro" id="IPR036291">
    <property type="entry name" value="NAD(P)-bd_dom_sf"/>
</dbReference>
<dbReference type="PANTHER" id="PTHR42760:SF105">
    <property type="entry name" value="SORBITOL-6-PHOSPHATE 2-DEHYDROGENASE"/>
    <property type="match status" value="1"/>
</dbReference>
<dbReference type="PRINTS" id="PR00081">
    <property type="entry name" value="GDHRDH"/>
</dbReference>
<evidence type="ECO:0000313" key="3">
    <source>
        <dbReference type="Proteomes" id="UP000321083"/>
    </source>
</evidence>
<dbReference type="AlphaFoldDB" id="A0A5C6MC90"/>
<comment type="similarity">
    <text evidence="1">Belongs to the short-chain dehydrogenases/reductases (SDR) family.</text>
</comment>
<evidence type="ECO:0000313" key="2">
    <source>
        <dbReference type="EMBL" id="TWW12379.1"/>
    </source>
</evidence>
<dbReference type="FunFam" id="3.40.50.720:FF:000084">
    <property type="entry name" value="Short-chain dehydrogenase reductase"/>
    <property type="match status" value="1"/>
</dbReference>
<dbReference type="Proteomes" id="UP000321083">
    <property type="component" value="Unassembled WGS sequence"/>
</dbReference>
<protein>
    <submittedName>
        <fullName evidence="2">3-oxoacyl-ACP reductase</fullName>
    </submittedName>
</protein>
<comment type="caution">
    <text evidence="2">The sequence shown here is derived from an EMBL/GenBank/DDBJ whole genome shotgun (WGS) entry which is preliminary data.</text>
</comment>
<proteinExistence type="inferred from homology"/>